<keyword evidence="6" id="KW-0812">Transmembrane</keyword>
<dbReference type="CDD" id="cd05931">
    <property type="entry name" value="FAAL"/>
    <property type="match status" value="1"/>
</dbReference>
<dbReference type="Gene3D" id="1.10.1200.10">
    <property type="entry name" value="ACP-like"/>
    <property type="match status" value="2"/>
</dbReference>
<dbReference type="InterPro" id="IPR020845">
    <property type="entry name" value="AMP-binding_CS"/>
</dbReference>
<protein>
    <recommendedName>
        <fullName evidence="7">Carrier domain-containing protein</fullName>
    </recommendedName>
</protein>
<dbReference type="CDD" id="cd19531">
    <property type="entry name" value="LCL_NRPS-like"/>
    <property type="match status" value="1"/>
</dbReference>
<dbReference type="InterPro" id="IPR023213">
    <property type="entry name" value="CAT-like_dom_sf"/>
</dbReference>
<dbReference type="Pfam" id="PF00668">
    <property type="entry name" value="Condensation"/>
    <property type="match status" value="1"/>
</dbReference>
<dbReference type="EMBL" id="AP025732">
    <property type="protein sequence ID" value="BDI19702.1"/>
    <property type="molecule type" value="Genomic_DNA"/>
</dbReference>
<name>A0ABM7Z910_NOSCO</name>
<dbReference type="InterPro" id="IPR025110">
    <property type="entry name" value="AMP-bd_C"/>
</dbReference>
<keyword evidence="2" id="KW-0596">Phosphopantetheine</keyword>
<dbReference type="Gene3D" id="3.30.300.30">
    <property type="match status" value="2"/>
</dbReference>
<evidence type="ECO:0000256" key="6">
    <source>
        <dbReference type="SAM" id="Phobius"/>
    </source>
</evidence>
<dbReference type="RefSeq" id="WP_251957276.1">
    <property type="nucleotide sequence ID" value="NZ_AP025732.1"/>
</dbReference>
<dbReference type="InterPro" id="IPR009081">
    <property type="entry name" value="PP-bd_ACP"/>
</dbReference>
<gene>
    <name evidence="8" type="ORF">ANSO36C_55040</name>
</gene>
<dbReference type="PANTHER" id="PTHR45527:SF1">
    <property type="entry name" value="FATTY ACID SYNTHASE"/>
    <property type="match status" value="1"/>
</dbReference>
<sequence>MSQSNRSFAQSYPSCSTVVELLRLRSSTQPTRDAFTFLLDGETEQSTLTYQELDQLARRVAARLQALGLTGERALLLYPAGLDFLIAFFGCLYAGVVAVTAYPPRNQRNTPRIKAIAIDAQAAIALTTTEILSTVQPLMTENSDLGSLQWLTTDNLAQGIEESWQKPDIDIDTLAFLQYTSGSTGTPKGVMISHGNLLHNAQTTCQFMEHSADSKFVTWLPMYHDMGLIGGILQPLYGGFPCIIMPPTSFLQRPYRWLQAISRYQGTTSGGPNFAYELCTQKITPEQKATLDLSSWSVAFNGAEPIRYDTLERFAEAFAECGFRREAFYPCYGMAETTLMVSGVDKATSPRVKAIQKSALESNRVVASSLTDENLYHFVSCGRVIPEQKVVITNPGTFQTCQPDEIGEIWVSGLSVGQGYWNRSQETEETFRAYLSDTREGPFLRTGDLGFLQDGELFITGRAKDLIIIRGRNLYPQDIELTTERSHSSLRTGASAAFTVEVDNEEKLVIVQELEFRAKPNLAEVVNAIRQAVTEEHEVQVYAVVLIKPGTIPKTSSGKIQRRTTHSQFCNGELNVVESNILKISNITQNETHLQRSELLVLSPRECQTTLEAYIIKLLARVFSVRSDDINPQEPLSTIGLDSLKVFEIKNRIEVDLEVDISVADFFEGMSVRSLVTKILAQMGTDELPSLSLTQQQINTSIHPLSFAQQGLWFINQLTPNTPTYNIPIVINLQGCVNLTALQDSLNEIIKRHEVLRTSFTVVDEQPVQVINQVESLNLIVEDLRELPETERDRTVQRLASEFAQQPFDLSAQSLLRAKILQINDKNSYLILTLHHIIADGWSIGVLIKELTTLYEAFSAGKPSPLVKLPIQYGSFVNWQQKWLDYQRIQPLLTYWKQKLRGELPVLNLPTDRPRSPIQTFKGAQAKLVLSQTLTKELKNLSRQQRVTLFMTLLAAFKILLYRYTGQADIIVGSPIANRNRAEIQSLIGLFVNVLVLRTDLSGDLSFQELLAQVKSTALEAYIHQDLPFEKLVEEFQPSRDLSYNPLFQVMFVLQNLPKPNLNLTDVSVSYEEGYNGTSKFDLTLFMEDCERGLIATCEYNTHLFNADSINRMLGHFQTLLENIVSNPEQCISRLQILTPSEIQQLLIDWNDTKTDYPQDKCIHQLFEEQVEKTPDAIALSARSANAVAFEHQKLTYRELNNRANQLAHYLQKLSVKPEILVAICIERSPLMLVAVLGILKAGGAYLPLDTAHPKERLAFILEDTKSPILLTEQKLVEKLPTDDIKVVCLDTDWEGIAQNFSQNPICKTDSANLAYVIYTSGSTGKPKGTLIPHQGLINYLNWCTKEYTVERGKGTTVHSSLAFDLTITSLFSPLLVGRQVELIPEEQGIESLGNALRQESSLSLVKITPAELLLLSEQLSSKEVADITRAFIIGGENLLTESISFWKRFAPNTMLVNEYGPTETVVGCCIYRVPKDEIESSSVPIGQPIANTQLYVLDQCHQPVPIGVPGELYIGGAGLARGYLNRPELTAAKFIPHPFSSEPGVRLYKTGDLARYRSDGNLEFLGRIDHQVKVRGYRIEIGEIEGLLGQHPEVQEAIVVMWEDVPNNQRLVAYFVANTETAPTTSNLRNFLKEQLPEYMLPSAFVQLKTLPMTTNGKINRRALPVPDGDRPELEQVYVAPRSEMERAIARVWQEVLHVDNVGINDNFFDLGGHSLLIVQVNNQLRAIFQQDIPIVTMFQNPTIYSLAQHLSQKTEDKSIFEPTRDRANKQIEAINRQKQLLSKQGRKNHG</sequence>
<dbReference type="PROSITE" id="PS00455">
    <property type="entry name" value="AMP_BINDING"/>
    <property type="match status" value="2"/>
</dbReference>
<evidence type="ECO:0000256" key="1">
    <source>
        <dbReference type="ARBA" id="ARBA00001957"/>
    </source>
</evidence>
<dbReference type="SUPFAM" id="SSF56801">
    <property type="entry name" value="Acetyl-CoA synthetase-like"/>
    <property type="match status" value="2"/>
</dbReference>
<dbReference type="InterPro" id="IPR036736">
    <property type="entry name" value="ACP-like_sf"/>
</dbReference>
<dbReference type="Pfam" id="PF00550">
    <property type="entry name" value="PP-binding"/>
    <property type="match status" value="2"/>
</dbReference>
<keyword evidence="5" id="KW-0443">Lipid metabolism</keyword>
<organism evidence="8 9">
    <name type="scientific">Nostoc cf. commune SO-36</name>
    <dbReference type="NCBI Taxonomy" id="449208"/>
    <lineage>
        <taxon>Bacteria</taxon>
        <taxon>Bacillati</taxon>
        <taxon>Cyanobacteriota</taxon>
        <taxon>Cyanophyceae</taxon>
        <taxon>Nostocales</taxon>
        <taxon>Nostocaceae</taxon>
        <taxon>Nostoc</taxon>
    </lineage>
</organism>
<keyword evidence="3" id="KW-0597">Phosphoprotein</keyword>
<dbReference type="Pfam" id="PF00501">
    <property type="entry name" value="AMP-binding"/>
    <property type="match status" value="2"/>
</dbReference>
<keyword evidence="4" id="KW-0276">Fatty acid metabolism</keyword>
<evidence type="ECO:0000256" key="5">
    <source>
        <dbReference type="ARBA" id="ARBA00023098"/>
    </source>
</evidence>
<evidence type="ECO:0000256" key="2">
    <source>
        <dbReference type="ARBA" id="ARBA00022450"/>
    </source>
</evidence>
<dbReference type="NCBIfam" id="TIGR01733">
    <property type="entry name" value="AA-adenyl-dom"/>
    <property type="match status" value="1"/>
</dbReference>
<dbReference type="Gene3D" id="3.40.50.12780">
    <property type="entry name" value="N-terminal domain of ligase-like"/>
    <property type="match status" value="1"/>
</dbReference>
<dbReference type="Gene3D" id="2.30.38.10">
    <property type="entry name" value="Luciferase, Domain 3"/>
    <property type="match status" value="1"/>
</dbReference>
<dbReference type="InterPro" id="IPR000873">
    <property type="entry name" value="AMP-dep_synth/lig_dom"/>
</dbReference>
<reference evidence="8" key="1">
    <citation type="submission" date="2022-04" db="EMBL/GenBank/DDBJ databases">
        <title>Complete genome sequence of a cyanobacterium, Nostoc sp. SO-36, isolated in Antarctica.</title>
        <authorList>
            <person name="Kanesaki Y."/>
            <person name="Effendi D."/>
            <person name="Sakamoto T."/>
            <person name="Ohtani S."/>
            <person name="Awai K."/>
        </authorList>
    </citation>
    <scope>NUCLEOTIDE SEQUENCE</scope>
    <source>
        <strain evidence="8">SO-36</strain>
    </source>
</reference>
<proteinExistence type="predicted"/>
<dbReference type="SUPFAM" id="SSF52777">
    <property type="entry name" value="CoA-dependent acyltransferases"/>
    <property type="match status" value="2"/>
</dbReference>
<accession>A0ABM7Z910</accession>
<dbReference type="InterPro" id="IPR001242">
    <property type="entry name" value="Condensation_dom"/>
</dbReference>
<dbReference type="SUPFAM" id="SSF47336">
    <property type="entry name" value="ACP-like"/>
    <property type="match status" value="2"/>
</dbReference>
<dbReference type="PANTHER" id="PTHR45527">
    <property type="entry name" value="NONRIBOSOMAL PEPTIDE SYNTHETASE"/>
    <property type="match status" value="1"/>
</dbReference>
<dbReference type="InterPro" id="IPR042099">
    <property type="entry name" value="ANL_N_sf"/>
</dbReference>
<dbReference type="PROSITE" id="PS50075">
    <property type="entry name" value="CARRIER"/>
    <property type="match status" value="2"/>
</dbReference>
<dbReference type="InterPro" id="IPR045851">
    <property type="entry name" value="AMP-bd_C_sf"/>
</dbReference>
<dbReference type="Proteomes" id="UP001055453">
    <property type="component" value="Chromosome"/>
</dbReference>
<feature type="transmembrane region" description="Helical" evidence="6">
    <location>
        <begin position="84"/>
        <end position="102"/>
    </location>
</feature>
<dbReference type="InterPro" id="IPR040097">
    <property type="entry name" value="FAAL/FAAC"/>
</dbReference>
<evidence type="ECO:0000259" key="7">
    <source>
        <dbReference type="PROSITE" id="PS50075"/>
    </source>
</evidence>
<evidence type="ECO:0000256" key="3">
    <source>
        <dbReference type="ARBA" id="ARBA00022553"/>
    </source>
</evidence>
<evidence type="ECO:0000313" key="9">
    <source>
        <dbReference type="Proteomes" id="UP001055453"/>
    </source>
</evidence>
<comment type="cofactor">
    <cofactor evidence="1">
        <name>pantetheine 4'-phosphate</name>
        <dbReference type="ChEBI" id="CHEBI:47942"/>
    </cofactor>
</comment>
<dbReference type="CDD" id="cd05930">
    <property type="entry name" value="A_NRPS"/>
    <property type="match status" value="1"/>
</dbReference>
<dbReference type="Gene3D" id="3.30.559.10">
    <property type="entry name" value="Chloramphenicol acetyltransferase-like domain"/>
    <property type="match status" value="1"/>
</dbReference>
<dbReference type="Gene3D" id="3.40.50.980">
    <property type="match status" value="2"/>
</dbReference>
<keyword evidence="9" id="KW-1185">Reference proteome</keyword>
<evidence type="ECO:0000256" key="4">
    <source>
        <dbReference type="ARBA" id="ARBA00022832"/>
    </source>
</evidence>
<dbReference type="InterPro" id="IPR010071">
    <property type="entry name" value="AA_adenyl_dom"/>
</dbReference>
<keyword evidence="6" id="KW-1133">Transmembrane helix</keyword>
<dbReference type="Gene3D" id="3.30.559.30">
    <property type="entry name" value="Nonribosomal peptide synthetase, condensation domain"/>
    <property type="match status" value="1"/>
</dbReference>
<dbReference type="Pfam" id="PF13193">
    <property type="entry name" value="AMP-binding_C"/>
    <property type="match status" value="1"/>
</dbReference>
<keyword evidence="6" id="KW-0472">Membrane</keyword>
<dbReference type="Pfam" id="PF23024">
    <property type="entry name" value="AMP-dom_DIP2-like"/>
    <property type="match status" value="1"/>
</dbReference>
<evidence type="ECO:0000313" key="8">
    <source>
        <dbReference type="EMBL" id="BDI19702.1"/>
    </source>
</evidence>
<dbReference type="SMART" id="SM00823">
    <property type="entry name" value="PKS_PP"/>
    <property type="match status" value="2"/>
</dbReference>
<feature type="domain" description="Carrier" evidence="7">
    <location>
        <begin position="1681"/>
        <end position="1756"/>
    </location>
</feature>
<feature type="domain" description="Carrier" evidence="7">
    <location>
        <begin position="609"/>
        <end position="683"/>
    </location>
</feature>
<dbReference type="InterPro" id="IPR020806">
    <property type="entry name" value="PKS_PP-bd"/>
</dbReference>